<keyword evidence="2" id="KW-1185">Reference proteome</keyword>
<evidence type="ECO:0000313" key="1">
    <source>
        <dbReference type="EMBL" id="QRQ80637.1"/>
    </source>
</evidence>
<name>A0A892ZFK6_9NEIS</name>
<protein>
    <submittedName>
        <fullName evidence="1">Type IV secretion protein Rhs</fullName>
    </submittedName>
</protein>
<accession>A0A892ZFK6</accession>
<dbReference type="Proteomes" id="UP000653156">
    <property type="component" value="Chromosome"/>
</dbReference>
<organism evidence="1 2">
    <name type="scientific">Paralysiella testudinis</name>
    <dbReference type="NCBI Taxonomy" id="2809020"/>
    <lineage>
        <taxon>Bacteria</taxon>
        <taxon>Pseudomonadati</taxon>
        <taxon>Pseudomonadota</taxon>
        <taxon>Betaproteobacteria</taxon>
        <taxon>Neisseriales</taxon>
        <taxon>Neisseriaceae</taxon>
        <taxon>Paralysiella</taxon>
    </lineage>
</organism>
<gene>
    <name evidence="1" type="ORF">JQU52_07600</name>
</gene>
<dbReference type="KEGG" id="ptes:JQU52_07600"/>
<evidence type="ECO:0000313" key="2">
    <source>
        <dbReference type="Proteomes" id="UP000653156"/>
    </source>
</evidence>
<dbReference type="AlphaFoldDB" id="A0A892ZFK6"/>
<sequence length="107" mass="11574">MRNLLLGITLAVTFVVGLLPITNFISSANAATFSCSEYKTRLANQTAKEAATDIPSWASGERPCKNPNETGSAFAKRLLDAKYGAGNYKTGTNTEYSKLQKFGDRAF</sequence>
<dbReference type="RefSeq" id="WP_230337920.1">
    <property type="nucleotide sequence ID" value="NZ_CP069798.1"/>
</dbReference>
<proteinExistence type="predicted"/>
<dbReference type="PROSITE" id="PS51257">
    <property type="entry name" value="PROKAR_LIPOPROTEIN"/>
    <property type="match status" value="1"/>
</dbReference>
<reference evidence="1" key="1">
    <citation type="submission" date="2021-02" db="EMBL/GenBank/DDBJ databases">
        <title>Neisseriaceae sp. 26B isolated from the cloaca of a Common Toad-headed Turtle (Mesoclemmys nasuta).</title>
        <authorList>
            <person name="Spergser J."/>
            <person name="Busse H.-J."/>
        </authorList>
    </citation>
    <scope>NUCLEOTIDE SEQUENCE</scope>
    <source>
        <strain evidence="1">26B</strain>
    </source>
</reference>
<dbReference type="EMBL" id="CP069798">
    <property type="protein sequence ID" value="QRQ80637.1"/>
    <property type="molecule type" value="Genomic_DNA"/>
</dbReference>